<keyword evidence="4" id="KW-1185">Reference proteome</keyword>
<feature type="compositionally biased region" description="Polar residues" evidence="1">
    <location>
        <begin position="38"/>
        <end position="55"/>
    </location>
</feature>
<feature type="compositionally biased region" description="Basic and acidic residues" evidence="1">
    <location>
        <begin position="1"/>
        <end position="12"/>
    </location>
</feature>
<evidence type="ECO:0000313" key="3">
    <source>
        <dbReference type="EMBL" id="KAK8225779.1"/>
    </source>
</evidence>
<feature type="compositionally biased region" description="Polar residues" evidence="1">
    <location>
        <begin position="20"/>
        <end position="31"/>
    </location>
</feature>
<proteinExistence type="predicted"/>
<reference evidence="3 4" key="1">
    <citation type="submission" date="2024-04" db="EMBL/GenBank/DDBJ databases">
        <title>Phyllosticta paracitricarpa is synonymous to the EU quarantine fungus P. citricarpa based on phylogenomic analyses.</title>
        <authorList>
            <consortium name="Lawrence Berkeley National Laboratory"/>
            <person name="Van Ingen-Buijs V.A."/>
            <person name="Van Westerhoven A.C."/>
            <person name="Haridas S."/>
            <person name="Skiadas P."/>
            <person name="Martin F."/>
            <person name="Groenewald J.Z."/>
            <person name="Crous P.W."/>
            <person name="Seidl M.F."/>
        </authorList>
    </citation>
    <scope>NUCLEOTIDE SEQUENCE [LARGE SCALE GENOMIC DNA]</scope>
    <source>
        <strain evidence="3 4">CBS 123374</strain>
    </source>
</reference>
<feature type="transmembrane region" description="Helical" evidence="2">
    <location>
        <begin position="67"/>
        <end position="88"/>
    </location>
</feature>
<evidence type="ECO:0000313" key="4">
    <source>
        <dbReference type="Proteomes" id="UP001492380"/>
    </source>
</evidence>
<name>A0ABR1YC61_9PEZI</name>
<keyword evidence="2" id="KW-0472">Membrane</keyword>
<feature type="region of interest" description="Disordered" evidence="1">
    <location>
        <begin position="1"/>
        <end position="57"/>
    </location>
</feature>
<dbReference type="EMBL" id="JBBWRZ010000011">
    <property type="protein sequence ID" value="KAK8225779.1"/>
    <property type="molecule type" value="Genomic_DNA"/>
</dbReference>
<accession>A0ABR1YC61</accession>
<organism evidence="3 4">
    <name type="scientific">Phyllosticta capitalensis</name>
    <dbReference type="NCBI Taxonomy" id="121624"/>
    <lineage>
        <taxon>Eukaryota</taxon>
        <taxon>Fungi</taxon>
        <taxon>Dikarya</taxon>
        <taxon>Ascomycota</taxon>
        <taxon>Pezizomycotina</taxon>
        <taxon>Dothideomycetes</taxon>
        <taxon>Dothideomycetes incertae sedis</taxon>
        <taxon>Botryosphaeriales</taxon>
        <taxon>Phyllostictaceae</taxon>
        <taxon>Phyllosticta</taxon>
    </lineage>
</organism>
<keyword evidence="2" id="KW-1133">Transmembrane helix</keyword>
<gene>
    <name evidence="3" type="ORF">HDK90DRAFT_514229</name>
</gene>
<comment type="caution">
    <text evidence="3">The sequence shown here is derived from an EMBL/GenBank/DDBJ whole genome shotgun (WGS) entry which is preliminary data.</text>
</comment>
<evidence type="ECO:0000256" key="1">
    <source>
        <dbReference type="SAM" id="MobiDB-lite"/>
    </source>
</evidence>
<evidence type="ECO:0000256" key="2">
    <source>
        <dbReference type="SAM" id="Phobius"/>
    </source>
</evidence>
<dbReference type="Proteomes" id="UP001492380">
    <property type="component" value="Unassembled WGS sequence"/>
</dbReference>
<keyword evidence="2" id="KW-0812">Transmembrane</keyword>
<sequence length="96" mass="10112">MPKRMPENHQGRSGEPPESSPTTNPAESDGTSSEHSEAAPSSNHGHGDSPKSQPVSPDVLKLFQERCIAVIGEMMAAALISLLVLGIVPVSEEQLV</sequence>
<protein>
    <submittedName>
        <fullName evidence="3">Uncharacterized protein</fullName>
    </submittedName>
</protein>